<dbReference type="AlphaFoldDB" id="A0A9X2MFK1"/>
<dbReference type="EMBL" id="JANJZL010000001">
    <property type="protein sequence ID" value="MCR2042623.1"/>
    <property type="molecule type" value="Genomic_DNA"/>
</dbReference>
<sequence length="145" mass="17628">MADTTIWEEISKIDNIRRRTYFQWKNNIQGIKKDYSQMTEDDYIEYCSRGWAGGKISNREQFLNYMKRWESSPEYKRLLFLLKEDEFATDMLEVYEEVKKKAIEDTDSQAIKNMIMLQKEIKKYRKSIDKYMQTEEKEEDDGLIL</sequence>
<keyword evidence="1" id="KW-0175">Coiled coil</keyword>
<protein>
    <submittedName>
        <fullName evidence="2">Uncharacterized protein</fullName>
    </submittedName>
</protein>
<keyword evidence="3" id="KW-1185">Reference proteome</keyword>
<proteinExistence type="predicted"/>
<organism evidence="2 3">
    <name type="scientific">Anaerosalibacter massiliensis</name>
    <dbReference type="NCBI Taxonomy" id="1347392"/>
    <lineage>
        <taxon>Bacteria</taxon>
        <taxon>Bacillati</taxon>
        <taxon>Bacillota</taxon>
        <taxon>Tissierellia</taxon>
        <taxon>Tissierellales</taxon>
        <taxon>Sporanaerobacteraceae</taxon>
        <taxon>Anaerosalibacter</taxon>
    </lineage>
</organism>
<evidence type="ECO:0000313" key="2">
    <source>
        <dbReference type="EMBL" id="MCR2042623.1"/>
    </source>
</evidence>
<comment type="caution">
    <text evidence="2">The sequence shown here is derived from an EMBL/GenBank/DDBJ whole genome shotgun (WGS) entry which is preliminary data.</text>
</comment>
<gene>
    <name evidence="2" type="ORF">NSA23_00700</name>
</gene>
<evidence type="ECO:0000256" key="1">
    <source>
        <dbReference type="SAM" id="Coils"/>
    </source>
</evidence>
<reference evidence="2" key="1">
    <citation type="submission" date="2022-07" db="EMBL/GenBank/DDBJ databases">
        <title>Enhanced cultured diversity of the mouse gut microbiota enables custom-made synthetic communities.</title>
        <authorList>
            <person name="Afrizal A."/>
        </authorList>
    </citation>
    <scope>NUCLEOTIDE SEQUENCE</scope>
    <source>
        <strain evidence="2">DSM 29482</strain>
    </source>
</reference>
<dbReference type="Proteomes" id="UP001142078">
    <property type="component" value="Unassembled WGS sequence"/>
</dbReference>
<evidence type="ECO:0000313" key="3">
    <source>
        <dbReference type="Proteomes" id="UP001142078"/>
    </source>
</evidence>
<feature type="coiled-coil region" evidence="1">
    <location>
        <begin position="114"/>
        <end position="141"/>
    </location>
</feature>
<dbReference type="RefSeq" id="WP_257490046.1">
    <property type="nucleotide sequence ID" value="NZ_JANJZL010000001.1"/>
</dbReference>
<name>A0A9X2MFK1_9FIRM</name>
<accession>A0A9X2MFK1</accession>